<protein>
    <submittedName>
        <fullName evidence="2">Uncharacterized protein</fullName>
    </submittedName>
</protein>
<dbReference type="AlphaFoldDB" id="A0A8H2WS77"/>
<gene>
    <name evidence="2" type="ORF">RDB_LOCUS7529</name>
</gene>
<evidence type="ECO:0000256" key="1">
    <source>
        <dbReference type="SAM" id="MobiDB-lite"/>
    </source>
</evidence>
<comment type="caution">
    <text evidence="2">The sequence shown here is derived from an EMBL/GenBank/DDBJ whole genome shotgun (WGS) entry which is preliminary data.</text>
</comment>
<sequence length="726" mass="78431">MISPDHNLAVNLWPTHLKYANTSCLESKQTALSLLSRPPPVEASPSDNNDTSELPYLCTEPVGAKSFEFTSVSTVNSLDIDNALLMAMLSGDETAAGAIEHSVHSRPTLYINPVSLVGNVVISAPSPVDSGYGSGPGTPLVGMCGGYGSDEWSPVDDTSSISDESSNIHMLSEGFSDAKYWDHVTDAKAFTPAPQGPVIPRIVLSDEEGRVVEATIDNQFEVFPRPESSPTDEDADSPYGGLMSLAAPENIEPASSVSCIPTASKIRNSATGAVLDRAFVSLIRSRATPSVATSAYYSRHHAPTFVLDCVGEEEEQRDEAKEEYVSVGAGTLFVLEKKHDSECVELEMHAGSVVEASRVAMPSECVDFSVLCLTEERKVVGDSLNYNVADAAWADLPPIDSSPILVPKASSEFNTWQFEDGEDDECEECGLFLTEPDNDYHQLFGKLDQMPSKPTIAFGLLKLAARATPISDLNTAYHVTAQRRAFRTDYAPCLYNCERGYWSNSGGTSSIICPRDCPAHGGRDACEVGAIFHRSALPPLSTTELDCAGPDYQAFTVEVVGLAPSGCIPTEEDLDDGDLILHRGEKFRSTENKNAPPKAGASYDEYMSHFMDDVDLPTSSSSENSKGAPFGKLVGGALKDMTVPEAVDHLKEGLEKTESAFRAALIAPFRFNSVADKLTQHLKSGDSKVHPSKERRASNAFRHHRRGSSASGIKTKWSNMFNKFTR</sequence>
<accession>A0A8H2WS77</accession>
<proteinExistence type="predicted"/>
<evidence type="ECO:0000313" key="2">
    <source>
        <dbReference type="EMBL" id="CAE6406120.1"/>
    </source>
</evidence>
<dbReference type="EMBL" id="CAJMWX010000169">
    <property type="protein sequence ID" value="CAE6406120.1"/>
    <property type="molecule type" value="Genomic_DNA"/>
</dbReference>
<organism evidence="2 3">
    <name type="scientific">Rhizoctonia solani</name>
    <dbReference type="NCBI Taxonomy" id="456999"/>
    <lineage>
        <taxon>Eukaryota</taxon>
        <taxon>Fungi</taxon>
        <taxon>Dikarya</taxon>
        <taxon>Basidiomycota</taxon>
        <taxon>Agaricomycotina</taxon>
        <taxon>Agaricomycetes</taxon>
        <taxon>Cantharellales</taxon>
        <taxon>Ceratobasidiaceae</taxon>
        <taxon>Rhizoctonia</taxon>
    </lineage>
</organism>
<feature type="region of interest" description="Disordered" evidence="1">
    <location>
        <begin position="682"/>
        <end position="712"/>
    </location>
</feature>
<evidence type="ECO:0000313" key="3">
    <source>
        <dbReference type="Proteomes" id="UP000663888"/>
    </source>
</evidence>
<reference evidence="2" key="1">
    <citation type="submission" date="2021-01" db="EMBL/GenBank/DDBJ databases">
        <authorList>
            <person name="Kaushik A."/>
        </authorList>
    </citation>
    <scope>NUCLEOTIDE SEQUENCE</scope>
    <source>
        <strain evidence="2">AG4-R118</strain>
    </source>
</reference>
<dbReference type="Proteomes" id="UP000663888">
    <property type="component" value="Unassembled WGS sequence"/>
</dbReference>
<name>A0A8H2WS77_9AGAM</name>
<feature type="compositionally biased region" description="Basic and acidic residues" evidence="1">
    <location>
        <begin position="683"/>
        <end position="697"/>
    </location>
</feature>